<name>A0ACC2L522_PERAE</name>
<accession>A0ACC2L522</accession>
<sequence length="158" mass="17632">MAKLIGWEFRRVLTSIRGTIGYLAPEWISGVAITSKANVYSFGMMLFEIISRKRNSEKLRDGESAFFPCWAMGKIAEGEVLALLVYPLDGNANMEELMRASKGAYWCIQDEENDSPAMGNVVRIPEGLRDVNMTPIPRSIRILIDNSSDISLLALSLK</sequence>
<gene>
    <name evidence="1" type="ORF">MRB53_021695</name>
</gene>
<organism evidence="1 2">
    <name type="scientific">Persea americana</name>
    <name type="common">Avocado</name>
    <dbReference type="NCBI Taxonomy" id="3435"/>
    <lineage>
        <taxon>Eukaryota</taxon>
        <taxon>Viridiplantae</taxon>
        <taxon>Streptophyta</taxon>
        <taxon>Embryophyta</taxon>
        <taxon>Tracheophyta</taxon>
        <taxon>Spermatophyta</taxon>
        <taxon>Magnoliopsida</taxon>
        <taxon>Magnoliidae</taxon>
        <taxon>Laurales</taxon>
        <taxon>Lauraceae</taxon>
        <taxon>Persea</taxon>
    </lineage>
</organism>
<reference evidence="1 2" key="1">
    <citation type="journal article" date="2022" name="Hortic Res">
        <title>A haplotype resolved chromosomal level avocado genome allows analysis of novel avocado genes.</title>
        <authorList>
            <person name="Nath O."/>
            <person name="Fletcher S.J."/>
            <person name="Hayward A."/>
            <person name="Shaw L.M."/>
            <person name="Masouleh A.K."/>
            <person name="Furtado A."/>
            <person name="Henry R.J."/>
            <person name="Mitter N."/>
        </authorList>
    </citation>
    <scope>NUCLEOTIDE SEQUENCE [LARGE SCALE GENOMIC DNA]</scope>
    <source>
        <strain evidence="2">cv. Hass</strain>
    </source>
</reference>
<protein>
    <submittedName>
        <fullName evidence="1">Uncharacterized protein</fullName>
    </submittedName>
</protein>
<evidence type="ECO:0000313" key="1">
    <source>
        <dbReference type="EMBL" id="KAJ8628388.1"/>
    </source>
</evidence>
<dbReference type="EMBL" id="CM056814">
    <property type="protein sequence ID" value="KAJ8628388.1"/>
    <property type="molecule type" value="Genomic_DNA"/>
</dbReference>
<keyword evidence="2" id="KW-1185">Reference proteome</keyword>
<comment type="caution">
    <text evidence="1">The sequence shown here is derived from an EMBL/GenBank/DDBJ whole genome shotgun (WGS) entry which is preliminary data.</text>
</comment>
<proteinExistence type="predicted"/>
<dbReference type="Proteomes" id="UP001234297">
    <property type="component" value="Chromosome 6"/>
</dbReference>
<evidence type="ECO:0000313" key="2">
    <source>
        <dbReference type="Proteomes" id="UP001234297"/>
    </source>
</evidence>